<feature type="region of interest" description="Disordered" evidence="1">
    <location>
        <begin position="1"/>
        <end position="43"/>
    </location>
</feature>
<dbReference type="AlphaFoldDB" id="B9S1F1"/>
<feature type="compositionally biased region" description="Polar residues" evidence="1">
    <location>
        <begin position="21"/>
        <end position="33"/>
    </location>
</feature>
<evidence type="ECO:0000313" key="2">
    <source>
        <dbReference type="EMBL" id="EEF42420.1"/>
    </source>
</evidence>
<accession>B9S1F1</accession>
<organism evidence="2 3">
    <name type="scientific">Ricinus communis</name>
    <name type="common">Castor bean</name>
    <dbReference type="NCBI Taxonomy" id="3988"/>
    <lineage>
        <taxon>Eukaryota</taxon>
        <taxon>Viridiplantae</taxon>
        <taxon>Streptophyta</taxon>
        <taxon>Embryophyta</taxon>
        <taxon>Tracheophyta</taxon>
        <taxon>Spermatophyta</taxon>
        <taxon>Magnoliopsida</taxon>
        <taxon>eudicotyledons</taxon>
        <taxon>Gunneridae</taxon>
        <taxon>Pentapetalae</taxon>
        <taxon>rosids</taxon>
        <taxon>fabids</taxon>
        <taxon>Malpighiales</taxon>
        <taxon>Euphorbiaceae</taxon>
        <taxon>Acalyphoideae</taxon>
        <taxon>Acalypheae</taxon>
        <taxon>Ricinus</taxon>
    </lineage>
</organism>
<sequence>MGLELSELLADAEGRKEDSSIMKSFSENTNPGNYSAAPVRKHLKSSSENTNTAKFCGCPDPRNIGNGGVVPHLNHFPIPFLLYSPSKEKSDAFHLLLLHKEDGLQQRCSLLGLLREDSGKSRLITSKLEALHVSRIVLMGGWNQGLRDVEAGALEAAPNF</sequence>
<keyword evidence="3" id="KW-1185">Reference proteome</keyword>
<protein>
    <submittedName>
        <fullName evidence="2">Uncharacterized protein</fullName>
    </submittedName>
</protein>
<dbReference type="InParanoid" id="B9S1F1"/>
<proteinExistence type="predicted"/>
<name>B9S1F1_RICCO</name>
<dbReference type="EMBL" id="EQ973844">
    <property type="protein sequence ID" value="EEF42420.1"/>
    <property type="molecule type" value="Genomic_DNA"/>
</dbReference>
<gene>
    <name evidence="2" type="ORF">RCOM_0864490</name>
</gene>
<evidence type="ECO:0000313" key="3">
    <source>
        <dbReference type="Proteomes" id="UP000008311"/>
    </source>
</evidence>
<evidence type="ECO:0000256" key="1">
    <source>
        <dbReference type="SAM" id="MobiDB-lite"/>
    </source>
</evidence>
<reference evidence="3" key="1">
    <citation type="journal article" date="2010" name="Nat. Biotechnol.">
        <title>Draft genome sequence of the oilseed species Ricinus communis.</title>
        <authorList>
            <person name="Chan A.P."/>
            <person name="Crabtree J."/>
            <person name="Zhao Q."/>
            <person name="Lorenzi H."/>
            <person name="Orvis J."/>
            <person name="Puiu D."/>
            <person name="Melake-Berhan A."/>
            <person name="Jones K.M."/>
            <person name="Redman J."/>
            <person name="Chen G."/>
            <person name="Cahoon E.B."/>
            <person name="Gedil M."/>
            <person name="Stanke M."/>
            <person name="Haas B.J."/>
            <person name="Wortman J.R."/>
            <person name="Fraser-Liggett C.M."/>
            <person name="Ravel J."/>
            <person name="Rabinowicz P.D."/>
        </authorList>
    </citation>
    <scope>NUCLEOTIDE SEQUENCE [LARGE SCALE GENOMIC DNA]</scope>
    <source>
        <strain evidence="3">cv. Hale</strain>
    </source>
</reference>
<dbReference type="Proteomes" id="UP000008311">
    <property type="component" value="Unassembled WGS sequence"/>
</dbReference>